<evidence type="ECO:0000313" key="1">
    <source>
        <dbReference type="EMBL" id="OOK78141.1"/>
    </source>
</evidence>
<sequence>MWLKDLGTHRLRGLARPERVAQLCHPDLRIEFPPLHAPDSIALHGFPAHLTRFVGRAAQINDVCKFLADHRLVTLAGAGGVGKTRLAVQIATAASAEVGSGAWFVDLAPVSDPDVVPVAVLRALSIADQPGRSAMDSLVRFVGDRDLLVVLDNCEHLTDACAALAGELLGRVRG</sequence>
<protein>
    <submittedName>
        <fullName evidence="1">AAA ATPase domain protein</fullName>
    </submittedName>
</protein>
<dbReference type="Gene3D" id="3.40.50.300">
    <property type="entry name" value="P-loop containing nucleotide triphosphate hydrolases"/>
    <property type="match status" value="1"/>
</dbReference>
<evidence type="ECO:0000313" key="2">
    <source>
        <dbReference type="Proteomes" id="UP000189229"/>
    </source>
</evidence>
<dbReference type="InterPro" id="IPR027417">
    <property type="entry name" value="P-loop_NTPase"/>
</dbReference>
<reference evidence="1 2" key="1">
    <citation type="submission" date="2017-02" db="EMBL/GenBank/DDBJ databases">
        <title>Complete genome sequences of Mycobacterium kansasii strains isolated from rhesus macaques.</title>
        <authorList>
            <person name="Panda A."/>
            <person name="Nagaraj S."/>
            <person name="Zhao X."/>
            <person name="Tettelin H."/>
            <person name="Detolla L.J."/>
        </authorList>
    </citation>
    <scope>NUCLEOTIDE SEQUENCE [LARGE SCALE GENOMIC DNA]</scope>
    <source>
        <strain evidence="1 2">11-3813</strain>
    </source>
</reference>
<dbReference type="AlphaFoldDB" id="A0A1V3XI81"/>
<dbReference type="EMBL" id="MVBM01000002">
    <property type="protein sequence ID" value="OOK78141.1"/>
    <property type="molecule type" value="Genomic_DNA"/>
</dbReference>
<proteinExistence type="predicted"/>
<comment type="caution">
    <text evidence="1">The sequence shown here is derived from an EMBL/GenBank/DDBJ whole genome shotgun (WGS) entry which is preliminary data.</text>
</comment>
<dbReference type="Proteomes" id="UP000189229">
    <property type="component" value="Unassembled WGS sequence"/>
</dbReference>
<name>A0A1V3XI81_MYCKA</name>
<dbReference type="PANTHER" id="PTHR47691:SF3">
    <property type="entry name" value="HTH-TYPE TRANSCRIPTIONAL REGULATOR RV0890C-RELATED"/>
    <property type="match status" value="1"/>
</dbReference>
<dbReference type="PANTHER" id="PTHR47691">
    <property type="entry name" value="REGULATOR-RELATED"/>
    <property type="match status" value="1"/>
</dbReference>
<accession>A0A1V3XI81</accession>
<organism evidence="1 2">
    <name type="scientific">Mycobacterium kansasii</name>
    <dbReference type="NCBI Taxonomy" id="1768"/>
    <lineage>
        <taxon>Bacteria</taxon>
        <taxon>Bacillati</taxon>
        <taxon>Actinomycetota</taxon>
        <taxon>Actinomycetes</taxon>
        <taxon>Mycobacteriales</taxon>
        <taxon>Mycobacteriaceae</taxon>
        <taxon>Mycobacterium</taxon>
    </lineage>
</organism>
<dbReference type="SUPFAM" id="SSF52540">
    <property type="entry name" value="P-loop containing nucleoside triphosphate hydrolases"/>
    <property type="match status" value="1"/>
</dbReference>
<gene>
    <name evidence="1" type="ORF">BZL30_2560</name>
</gene>